<reference evidence="1 2" key="1">
    <citation type="submission" date="2019-07" db="EMBL/GenBank/DDBJ databases">
        <title>Whole genome shotgun sequence of Microvirga aerophila NBRC 106136.</title>
        <authorList>
            <person name="Hosoyama A."/>
            <person name="Uohara A."/>
            <person name="Ohji S."/>
            <person name="Ichikawa N."/>
        </authorList>
    </citation>
    <scope>NUCLEOTIDE SEQUENCE [LARGE SCALE GENOMIC DNA]</scope>
    <source>
        <strain evidence="1 2">NBRC 106136</strain>
    </source>
</reference>
<dbReference type="EMBL" id="BJYU01000443">
    <property type="protein sequence ID" value="GEO19342.1"/>
    <property type="molecule type" value="Genomic_DNA"/>
</dbReference>
<organism evidence="1 2">
    <name type="scientific">Microvirga aerophila</name>
    <dbReference type="NCBI Taxonomy" id="670291"/>
    <lineage>
        <taxon>Bacteria</taxon>
        <taxon>Pseudomonadati</taxon>
        <taxon>Pseudomonadota</taxon>
        <taxon>Alphaproteobacteria</taxon>
        <taxon>Hyphomicrobiales</taxon>
        <taxon>Methylobacteriaceae</taxon>
        <taxon>Microvirga</taxon>
    </lineage>
</organism>
<evidence type="ECO:0000313" key="1">
    <source>
        <dbReference type="EMBL" id="GEO19342.1"/>
    </source>
</evidence>
<dbReference type="Proteomes" id="UP000321085">
    <property type="component" value="Unassembled WGS sequence"/>
</dbReference>
<sequence>MRQSTVTRLQRIEKRRNPFGEVSNMTDDQLLAFLRQEIRESGGIEMAAAAARADRDEATALIIEASEGCKSGDELISRFDALLE</sequence>
<keyword evidence="2" id="KW-1185">Reference proteome</keyword>
<evidence type="ECO:0000313" key="2">
    <source>
        <dbReference type="Proteomes" id="UP000321085"/>
    </source>
</evidence>
<name>A0A512C537_9HYPH</name>
<protein>
    <submittedName>
        <fullName evidence="1">Uncharacterized protein</fullName>
    </submittedName>
</protein>
<accession>A0A512C537</accession>
<gene>
    <name evidence="1" type="ORF">MAE02_70380</name>
</gene>
<dbReference type="AlphaFoldDB" id="A0A512C537"/>
<proteinExistence type="predicted"/>
<dbReference type="RefSeq" id="WP_147023486.1">
    <property type="nucleotide sequence ID" value="NZ_BJYU01000443.1"/>
</dbReference>
<comment type="caution">
    <text evidence="1">The sequence shown here is derived from an EMBL/GenBank/DDBJ whole genome shotgun (WGS) entry which is preliminary data.</text>
</comment>